<evidence type="ECO:0000313" key="3">
    <source>
        <dbReference type="EMBL" id="ORL46342.1"/>
    </source>
</evidence>
<accession>A0A1Y1T6K1</accession>
<keyword evidence="2" id="KW-0808">Transferase</keyword>
<proteinExistence type="predicted"/>
<dbReference type="AlphaFoldDB" id="A0A1Y1T6K1"/>
<dbReference type="InterPro" id="IPR029063">
    <property type="entry name" value="SAM-dependent_MTases_sf"/>
</dbReference>
<evidence type="ECO:0000313" key="4">
    <source>
        <dbReference type="Proteomes" id="UP000192746"/>
    </source>
</evidence>
<reference evidence="3 4" key="1">
    <citation type="submission" date="2013-04" db="EMBL/GenBank/DDBJ databases">
        <title>Zunongwangia sp. 22II14-10F7 Genome Sequencing.</title>
        <authorList>
            <person name="Lai Q."/>
            <person name="Shao Z."/>
        </authorList>
    </citation>
    <scope>NUCLEOTIDE SEQUENCE [LARGE SCALE GENOMIC DNA]</scope>
    <source>
        <strain evidence="3 4">22II14-10F7</strain>
    </source>
</reference>
<dbReference type="RefSeq" id="WP_084841002.1">
    <property type="nucleotide sequence ID" value="NZ_ARYN01000005.1"/>
</dbReference>
<evidence type="ECO:0000256" key="2">
    <source>
        <dbReference type="ARBA" id="ARBA00022679"/>
    </source>
</evidence>
<dbReference type="OrthoDB" id="1186348at2"/>
<dbReference type="GO" id="GO:0032259">
    <property type="term" value="P:methylation"/>
    <property type="evidence" value="ECO:0007669"/>
    <property type="project" value="UniProtKB-KW"/>
</dbReference>
<dbReference type="InterPro" id="IPR007213">
    <property type="entry name" value="Ppm1/Ppm2/Tcmp"/>
</dbReference>
<dbReference type="GO" id="GO:0008168">
    <property type="term" value="F:methyltransferase activity"/>
    <property type="evidence" value="ECO:0007669"/>
    <property type="project" value="UniProtKB-KW"/>
</dbReference>
<comment type="caution">
    <text evidence="3">The sequence shown here is derived from an EMBL/GenBank/DDBJ whole genome shotgun (WGS) entry which is preliminary data.</text>
</comment>
<gene>
    <name evidence="3" type="ORF">IIF7_07221</name>
</gene>
<sequence>MGIEKNISIHETAFVTSAFRAFDEDLSQDNFAKLWENNKTEQWVAEYLDHVSSEETYTHCLRNRYFLNTIKKLVAGGEVEVLINFGSGFSMYPFLLDEHIIHVEIDKPEIVDYKMDKIDYWQRNYILPKRNIHFIGVDFSTNYKESLLSKINTIKGTKSSFILIEGVLFFLSRTEANGLFKFFDVIQNSGDYVGSASFQDTLKNSLAFKNLLKFFNQKVAKTSKNDYQTIEDKYYKSLANYNLIDHQDYYSLSSQYANKIGNNRDLILNENFYLLRKL</sequence>
<organism evidence="3 4">
    <name type="scientific">Zunongwangia atlantica 22II14-10F7</name>
    <dbReference type="NCBI Taxonomy" id="1185767"/>
    <lineage>
        <taxon>Bacteria</taxon>
        <taxon>Pseudomonadati</taxon>
        <taxon>Bacteroidota</taxon>
        <taxon>Flavobacteriia</taxon>
        <taxon>Flavobacteriales</taxon>
        <taxon>Flavobacteriaceae</taxon>
        <taxon>Zunongwangia</taxon>
    </lineage>
</organism>
<dbReference type="Pfam" id="PF04072">
    <property type="entry name" value="LCM"/>
    <property type="match status" value="1"/>
</dbReference>
<name>A0A1Y1T6K1_9FLAO</name>
<dbReference type="SUPFAM" id="SSF53335">
    <property type="entry name" value="S-adenosyl-L-methionine-dependent methyltransferases"/>
    <property type="match status" value="1"/>
</dbReference>
<keyword evidence="4" id="KW-1185">Reference proteome</keyword>
<dbReference type="EMBL" id="ARYN01000005">
    <property type="protein sequence ID" value="ORL46342.1"/>
    <property type="molecule type" value="Genomic_DNA"/>
</dbReference>
<dbReference type="Gene3D" id="3.40.50.150">
    <property type="entry name" value="Vaccinia Virus protein VP39"/>
    <property type="match status" value="1"/>
</dbReference>
<dbReference type="Proteomes" id="UP000192746">
    <property type="component" value="Unassembled WGS sequence"/>
</dbReference>
<evidence type="ECO:0000256" key="1">
    <source>
        <dbReference type="ARBA" id="ARBA00022603"/>
    </source>
</evidence>
<keyword evidence="1" id="KW-0489">Methyltransferase</keyword>
<protein>
    <submittedName>
        <fullName evidence="3">Adenosine-deaminase (Editase) domain protein</fullName>
    </submittedName>
</protein>
<dbReference type="STRING" id="1185767.IIF7_07221"/>